<accession>A0A1L6R8Y8</accession>
<organism evidence="1 2">
    <name type="scientific">Weissella jogaejeotgali</name>
    <dbReference type="NCBI Taxonomy" id="1631871"/>
    <lineage>
        <taxon>Bacteria</taxon>
        <taxon>Bacillati</taxon>
        <taxon>Bacillota</taxon>
        <taxon>Bacilli</taxon>
        <taxon>Lactobacillales</taxon>
        <taxon>Lactobacillaceae</taxon>
        <taxon>Weissella</taxon>
    </lineage>
</organism>
<sequence>MTTVEQLVELQNGEPTTTSLQVAETFGKKHENVLKAIDNIVKGGLVNINETLRNKAMAYFELSSYKNEQNHQRYRMYKMNYKGFTLLAGGFTDKKFMEYKVMFVEQFDHMQYYIQEQQQQFFAPETVDQQIKREQLAIAKDNSNNAKSREVRSWLKLMKNKPEAVEMAAPKVMSILLDLPEEQLQIEPAHRYIYSAEEIGKRLGVDAYAIGIAAQKLGLKATRKEHQNRWSQNNLVGATSDDQKSRWMYTEEAFKEIKSYLEV</sequence>
<proteinExistence type="predicted"/>
<dbReference type="AlphaFoldDB" id="A0A1L6R8Y8"/>
<protein>
    <submittedName>
        <fullName evidence="1">Phage antirepressor protein</fullName>
    </submittedName>
</protein>
<dbReference type="InterPro" id="IPR014054">
    <property type="entry name" value="Phage_regulatory_Rha"/>
</dbReference>
<evidence type="ECO:0000313" key="1">
    <source>
        <dbReference type="EMBL" id="APS40983.1"/>
    </source>
</evidence>
<dbReference type="KEGG" id="wjo:FOL01_0124"/>
<reference evidence="1 2" key="1">
    <citation type="submission" date="2016-02" db="EMBL/GenBank/DDBJ databases">
        <title>Complete Genome Sequence of Weissella jogaejeotgali FOL01.</title>
        <authorList>
            <person name="Lee J.-H."/>
            <person name="Ku H.-J."/>
        </authorList>
    </citation>
    <scope>NUCLEOTIDE SEQUENCE [LARGE SCALE GENOMIC DNA]</scope>
    <source>
        <strain evidence="1 2">FOL01</strain>
    </source>
</reference>
<evidence type="ECO:0000313" key="2">
    <source>
        <dbReference type="Proteomes" id="UP000185473"/>
    </source>
</evidence>
<dbReference type="Proteomes" id="UP000185473">
    <property type="component" value="Chromosome"/>
</dbReference>
<dbReference type="STRING" id="1631871.FOL01_0124"/>
<dbReference type="OrthoDB" id="9812611at2"/>
<gene>
    <name evidence="1" type="ORF">FOL01_0124</name>
</gene>
<dbReference type="EMBL" id="CP014332">
    <property type="protein sequence ID" value="APS40983.1"/>
    <property type="molecule type" value="Genomic_DNA"/>
</dbReference>
<keyword evidence="2" id="KW-1185">Reference proteome</keyword>
<dbReference type="RefSeq" id="WP_075268840.1">
    <property type="nucleotide sequence ID" value="NZ_CP014332.1"/>
</dbReference>
<dbReference type="NCBIfam" id="TIGR02681">
    <property type="entry name" value="phage_pRha"/>
    <property type="match status" value="1"/>
</dbReference>
<name>A0A1L6R8Y8_9LACO</name>
<dbReference type="Pfam" id="PF09669">
    <property type="entry name" value="Phage_pRha"/>
    <property type="match status" value="1"/>
</dbReference>